<evidence type="ECO:0000256" key="9">
    <source>
        <dbReference type="ARBA" id="ARBA00049563"/>
    </source>
</evidence>
<dbReference type="HAMAP" id="MF_00185">
    <property type="entry name" value="IPP_trans"/>
    <property type="match status" value="1"/>
</dbReference>
<dbReference type="NCBIfam" id="TIGR00174">
    <property type="entry name" value="miaA"/>
    <property type="match status" value="1"/>
</dbReference>
<keyword evidence="5 10" id="KW-0819">tRNA processing</keyword>
<evidence type="ECO:0000256" key="10">
    <source>
        <dbReference type="HAMAP-Rule" id="MF_00185"/>
    </source>
</evidence>
<comment type="subunit">
    <text evidence="10">Monomer.</text>
</comment>
<gene>
    <name evidence="10" type="primary">miaA</name>
    <name evidence="15" type="ORF">COX00_02230</name>
</gene>
<dbReference type="GO" id="GO:0005524">
    <property type="term" value="F:ATP binding"/>
    <property type="evidence" value="ECO:0007669"/>
    <property type="project" value="UniProtKB-UniRule"/>
</dbReference>
<evidence type="ECO:0000256" key="3">
    <source>
        <dbReference type="ARBA" id="ARBA00005842"/>
    </source>
</evidence>
<evidence type="ECO:0000313" key="16">
    <source>
        <dbReference type="Proteomes" id="UP000231581"/>
    </source>
</evidence>
<dbReference type="AlphaFoldDB" id="A0A2H0BU92"/>
<keyword evidence="6 10" id="KW-0547">Nucleotide-binding</keyword>
<evidence type="ECO:0000256" key="8">
    <source>
        <dbReference type="ARBA" id="ARBA00022842"/>
    </source>
</evidence>
<proteinExistence type="inferred from homology"/>
<evidence type="ECO:0000256" key="4">
    <source>
        <dbReference type="ARBA" id="ARBA00022679"/>
    </source>
</evidence>
<dbReference type="PANTHER" id="PTHR11088:SF60">
    <property type="entry name" value="TRNA DIMETHYLALLYLTRANSFERASE"/>
    <property type="match status" value="1"/>
</dbReference>
<feature type="binding site" evidence="10">
    <location>
        <begin position="34"/>
        <end position="41"/>
    </location>
    <ligand>
        <name>ATP</name>
        <dbReference type="ChEBI" id="CHEBI:30616"/>
    </ligand>
</feature>
<evidence type="ECO:0000256" key="12">
    <source>
        <dbReference type="RuleBase" id="RU003784"/>
    </source>
</evidence>
<evidence type="ECO:0000256" key="13">
    <source>
        <dbReference type="RuleBase" id="RU003785"/>
    </source>
</evidence>
<feature type="site" description="Interaction with substrate tRNA" evidence="10">
    <location>
        <position position="159"/>
    </location>
</feature>
<dbReference type="Pfam" id="PF01715">
    <property type="entry name" value="IPPT"/>
    <property type="match status" value="1"/>
</dbReference>
<dbReference type="Proteomes" id="UP000231581">
    <property type="component" value="Unassembled WGS sequence"/>
</dbReference>
<dbReference type="InterPro" id="IPR039657">
    <property type="entry name" value="Dimethylallyltransferase"/>
</dbReference>
<evidence type="ECO:0000313" key="15">
    <source>
        <dbReference type="EMBL" id="PIP60620.1"/>
    </source>
</evidence>
<evidence type="ECO:0000256" key="1">
    <source>
        <dbReference type="ARBA" id="ARBA00001946"/>
    </source>
</evidence>
<feature type="region of interest" description="Disordered" evidence="14">
    <location>
        <begin position="1"/>
        <end position="22"/>
    </location>
</feature>
<comment type="function">
    <text evidence="2 10 12">Catalyzes the transfer of a dimethylallyl group onto the adenine at position 37 in tRNAs that read codons beginning with uridine, leading to the formation of N6-(dimethylallyl)adenosine (i(6)A).</text>
</comment>
<evidence type="ECO:0000256" key="5">
    <source>
        <dbReference type="ARBA" id="ARBA00022694"/>
    </source>
</evidence>
<keyword evidence="8 10" id="KW-0460">Magnesium</keyword>
<comment type="catalytic activity">
    <reaction evidence="9 10 11">
        <text>adenosine(37) in tRNA + dimethylallyl diphosphate = N(6)-dimethylallyladenosine(37) in tRNA + diphosphate</text>
        <dbReference type="Rhea" id="RHEA:26482"/>
        <dbReference type="Rhea" id="RHEA-COMP:10162"/>
        <dbReference type="Rhea" id="RHEA-COMP:10375"/>
        <dbReference type="ChEBI" id="CHEBI:33019"/>
        <dbReference type="ChEBI" id="CHEBI:57623"/>
        <dbReference type="ChEBI" id="CHEBI:74411"/>
        <dbReference type="ChEBI" id="CHEBI:74415"/>
        <dbReference type="EC" id="2.5.1.75"/>
    </reaction>
</comment>
<sequence>MSTGPRSTEKPKKPRTTNPRGTKRALPRVLCIVGPTSSGKTLLGVRLAKAFSGEIINADARQVYQEFDIGTGKPIGGKRECKRGRNYFLFQDIPHYLMDFLPPDQLFTVAEWRKVAITAIRYIRRRKHLPIVVGGTGLYIQSLVDNYQIPEVPPQPAFREAMSTEPLEELVSRLIHLDPEAEKVVDLKNPRRVLRALEVITFTGKPYTSLRKKAKPLVEPLLIAIKRSKEDLRERIDQAVEMYIEAGWLDEIRRVKKSGIAWDVPAMTSIGYRELGAYIRGETTLEEAIQKTKDATWQYAKRQLTWFNRDKRIHWVEDENAAEELVRKWLLTSN</sequence>
<dbReference type="PANTHER" id="PTHR11088">
    <property type="entry name" value="TRNA DIMETHYLALLYLTRANSFERASE"/>
    <property type="match status" value="1"/>
</dbReference>
<comment type="similarity">
    <text evidence="3 10 13">Belongs to the IPP transferase family.</text>
</comment>
<dbReference type="EC" id="2.5.1.75" evidence="10"/>
<dbReference type="EMBL" id="PCSZ01000046">
    <property type="protein sequence ID" value="PIP60620.1"/>
    <property type="molecule type" value="Genomic_DNA"/>
</dbReference>
<protein>
    <recommendedName>
        <fullName evidence="10">tRNA dimethylallyltransferase</fullName>
        <ecNumber evidence="10">2.5.1.75</ecNumber>
    </recommendedName>
    <alternativeName>
        <fullName evidence="10">Dimethylallyl diphosphate:tRNA dimethylallyltransferase</fullName>
        <shortName evidence="10">DMAPP:tRNA dimethylallyltransferase</shortName>
        <shortName evidence="10">DMATase</shortName>
    </alternativeName>
    <alternativeName>
        <fullName evidence="10">Isopentenyl-diphosphate:tRNA isopentenyltransferase</fullName>
        <shortName evidence="10">IPP transferase</shortName>
        <shortName evidence="10">IPPT</shortName>
        <shortName evidence="10">IPTase</shortName>
    </alternativeName>
</protein>
<dbReference type="GO" id="GO:0052381">
    <property type="term" value="F:tRNA dimethylallyltransferase activity"/>
    <property type="evidence" value="ECO:0007669"/>
    <property type="project" value="UniProtKB-UniRule"/>
</dbReference>
<dbReference type="Gene3D" id="3.40.50.300">
    <property type="entry name" value="P-loop containing nucleotide triphosphate hydrolases"/>
    <property type="match status" value="1"/>
</dbReference>
<comment type="cofactor">
    <cofactor evidence="1 10">
        <name>Mg(2+)</name>
        <dbReference type="ChEBI" id="CHEBI:18420"/>
    </cofactor>
</comment>
<keyword evidence="7 10" id="KW-0067">ATP-binding</keyword>
<evidence type="ECO:0000256" key="2">
    <source>
        <dbReference type="ARBA" id="ARBA00003213"/>
    </source>
</evidence>
<evidence type="ECO:0000256" key="11">
    <source>
        <dbReference type="RuleBase" id="RU003783"/>
    </source>
</evidence>
<dbReference type="GO" id="GO:0006400">
    <property type="term" value="P:tRNA modification"/>
    <property type="evidence" value="ECO:0007669"/>
    <property type="project" value="TreeGrafter"/>
</dbReference>
<comment type="caution">
    <text evidence="10">Lacks conserved residue(s) required for the propagation of feature annotation.</text>
</comment>
<name>A0A2H0BU92_9BACT</name>
<keyword evidence="4 10" id="KW-0808">Transferase</keyword>
<evidence type="ECO:0000256" key="7">
    <source>
        <dbReference type="ARBA" id="ARBA00022840"/>
    </source>
</evidence>
<feature type="binding site" evidence="10">
    <location>
        <begin position="36"/>
        <end position="41"/>
    </location>
    <ligand>
        <name>substrate</name>
    </ligand>
</feature>
<evidence type="ECO:0000256" key="14">
    <source>
        <dbReference type="SAM" id="MobiDB-lite"/>
    </source>
</evidence>
<feature type="site" description="Interaction with substrate tRNA" evidence="10">
    <location>
        <position position="136"/>
    </location>
</feature>
<accession>A0A2H0BU92</accession>
<dbReference type="InterPro" id="IPR018022">
    <property type="entry name" value="IPT"/>
</dbReference>
<comment type="caution">
    <text evidence="15">The sequence shown here is derived from an EMBL/GenBank/DDBJ whole genome shotgun (WGS) entry which is preliminary data.</text>
</comment>
<reference evidence="15 16" key="1">
    <citation type="submission" date="2017-09" db="EMBL/GenBank/DDBJ databases">
        <title>Depth-based differentiation of microbial function through sediment-hosted aquifers and enrichment of novel symbionts in the deep terrestrial subsurface.</title>
        <authorList>
            <person name="Probst A.J."/>
            <person name="Ladd B."/>
            <person name="Jarett J.K."/>
            <person name="Geller-Mcgrath D.E."/>
            <person name="Sieber C.M."/>
            <person name="Emerson J.B."/>
            <person name="Anantharaman K."/>
            <person name="Thomas B.C."/>
            <person name="Malmstrom R."/>
            <person name="Stieglmeier M."/>
            <person name="Klingl A."/>
            <person name="Woyke T."/>
            <person name="Ryan C.M."/>
            <person name="Banfield J.F."/>
        </authorList>
    </citation>
    <scope>NUCLEOTIDE SEQUENCE [LARGE SCALE GENOMIC DNA]</scope>
    <source>
        <strain evidence="15">CG22_combo_CG10-13_8_21_14_all_47_17</strain>
    </source>
</reference>
<organism evidence="15 16">
    <name type="scientific">Candidatus Uhrbacteria bacterium CG22_combo_CG10-13_8_21_14_all_47_17</name>
    <dbReference type="NCBI Taxonomy" id="1975041"/>
    <lineage>
        <taxon>Bacteria</taxon>
        <taxon>Candidatus Uhriibacteriota</taxon>
    </lineage>
</organism>
<dbReference type="InterPro" id="IPR027417">
    <property type="entry name" value="P-loop_NTPase"/>
</dbReference>
<dbReference type="Gene3D" id="1.10.20.140">
    <property type="match status" value="1"/>
</dbReference>
<evidence type="ECO:0000256" key="6">
    <source>
        <dbReference type="ARBA" id="ARBA00022741"/>
    </source>
</evidence>
<dbReference type="SUPFAM" id="SSF52540">
    <property type="entry name" value="P-loop containing nucleoside triphosphate hydrolases"/>
    <property type="match status" value="1"/>
</dbReference>